<name>A0A9I3LL67_ANOME</name>
<dbReference type="Pfam" id="PF15477">
    <property type="entry name" value="SMAP"/>
    <property type="match status" value="1"/>
</dbReference>
<accession>A0A9I3LL67</accession>
<dbReference type="AlphaFoldDB" id="A0A9I3LL67"/>
<feature type="compositionally biased region" description="Low complexity" evidence="1">
    <location>
        <begin position="79"/>
        <end position="114"/>
    </location>
</feature>
<protein>
    <recommendedName>
        <fullName evidence="2">Small acidic protein-like domain-containing protein</fullName>
    </recommendedName>
</protein>
<feature type="domain" description="Small acidic protein-like" evidence="2">
    <location>
        <begin position="556"/>
        <end position="661"/>
    </location>
</feature>
<evidence type="ECO:0000313" key="4">
    <source>
        <dbReference type="Proteomes" id="UP000075903"/>
    </source>
</evidence>
<reference evidence="3" key="1">
    <citation type="submission" date="2023-03" db="UniProtKB">
        <authorList>
            <consortium name="EnsemblMetazoa"/>
        </authorList>
    </citation>
    <scope>IDENTIFICATION</scope>
    <source>
        <strain evidence="3">MAF</strain>
    </source>
</reference>
<dbReference type="EnsemblMetazoa" id="AMEM002588-RB">
    <property type="protein sequence ID" value="AMEM002588-PB"/>
    <property type="gene ID" value="AMEM002588"/>
</dbReference>
<feature type="compositionally biased region" description="Low complexity" evidence="1">
    <location>
        <begin position="26"/>
        <end position="40"/>
    </location>
</feature>
<feature type="compositionally biased region" description="Low complexity" evidence="1">
    <location>
        <begin position="358"/>
        <end position="367"/>
    </location>
</feature>
<dbReference type="RefSeq" id="XP_041761701.1">
    <property type="nucleotide sequence ID" value="XM_041905767.1"/>
</dbReference>
<dbReference type="InterPro" id="IPR028124">
    <property type="entry name" value="SMAP_dom"/>
</dbReference>
<dbReference type="KEGG" id="amer:121588130"/>
<organism evidence="3 4">
    <name type="scientific">Anopheles merus</name>
    <name type="common">Mosquito</name>
    <dbReference type="NCBI Taxonomy" id="30066"/>
    <lineage>
        <taxon>Eukaryota</taxon>
        <taxon>Metazoa</taxon>
        <taxon>Ecdysozoa</taxon>
        <taxon>Arthropoda</taxon>
        <taxon>Hexapoda</taxon>
        <taxon>Insecta</taxon>
        <taxon>Pterygota</taxon>
        <taxon>Neoptera</taxon>
        <taxon>Endopterygota</taxon>
        <taxon>Diptera</taxon>
        <taxon>Nematocera</taxon>
        <taxon>Culicoidea</taxon>
        <taxon>Culicidae</taxon>
        <taxon>Anophelinae</taxon>
        <taxon>Anopheles</taxon>
    </lineage>
</organism>
<dbReference type="GeneID" id="121588130"/>
<feature type="compositionally biased region" description="Polar residues" evidence="1">
    <location>
        <begin position="144"/>
        <end position="163"/>
    </location>
</feature>
<feature type="compositionally biased region" description="Basic and acidic residues" evidence="1">
    <location>
        <begin position="44"/>
        <end position="64"/>
    </location>
</feature>
<feature type="compositionally biased region" description="Basic and acidic residues" evidence="1">
    <location>
        <begin position="121"/>
        <end position="141"/>
    </location>
</feature>
<feature type="region of interest" description="Disordered" evidence="1">
    <location>
        <begin position="580"/>
        <end position="638"/>
    </location>
</feature>
<sequence length="669" mass="74695">MDFLRNYEAADQDESEDMDSNREHTASPTGSSSSSASAGSPKRRTADKQPSARDQKDKKQDAKQSKGQHKSRKERDENSSSSSSSSRSSSRSNSTDGSRCSKSKSPSRSPSPASRTKRAKNGADEHKSSEKTSSGKKDSKNRQSKSPSGDQRRSTGNGSNNKSPMKADRKDKRKSSPPRHDASKRDRSQSRERERKNRDKDRERERDRTRERERQQRNRDRDRERERQKDRPKDRNRDRERDRERERDRDRERSRYDRDRGSARDSRGDYHRDQRRGGGNWSKSNERDNNRRDSRGYDRKDDRKDRRSGRDYDKDHRRSRRSESRESRHRRRHSPNERVPSSRARDSRSRSRSRSRSCTKSSPPRTSQQQTPLTNASYTGAGLLPTPSRFTQSPTTKPVSLLPTPPVTQSLLGAAPSLVPTAGIPSLMSIPTKPPISSLIPPAVAAKLTLSNESKLGQLALPLTTPPAQQDPAVTSVLLSRSALLRNTAKAAQLEKMGIDALQQSQKAVDSVPLPSYYNPGVVNPVRYADQVQKRKLLWSHKTTESKEVSSNISKWEQAKFAQDTDGRVASKFLRLMGVKDAAPKPGEEGESPVPTGGTSSASLSAKVGSSSGATGASGPSNGGKSTGDSIKKQEELFSTMEQQYEVARQVTHTMRGVGLGFGSQARQF</sequence>
<evidence type="ECO:0000313" key="3">
    <source>
        <dbReference type="EnsemblMetazoa" id="AMEM002588-PB"/>
    </source>
</evidence>
<dbReference type="PANTHER" id="PTHR22426">
    <property type="entry name" value="ARGININE_SERINE-RICH COILED-COIL PROTEIN 2"/>
    <property type="match status" value="1"/>
</dbReference>
<dbReference type="PANTHER" id="PTHR22426:SF2">
    <property type="entry name" value="ARGININE_SERINE-RICH COILED-COIL PROTEIN 2"/>
    <property type="match status" value="1"/>
</dbReference>
<evidence type="ECO:0000259" key="2">
    <source>
        <dbReference type="Pfam" id="PF15477"/>
    </source>
</evidence>
<feature type="compositionally biased region" description="Basic and acidic residues" evidence="1">
    <location>
        <begin position="178"/>
        <end position="276"/>
    </location>
</feature>
<evidence type="ECO:0000256" key="1">
    <source>
        <dbReference type="SAM" id="MobiDB-lite"/>
    </source>
</evidence>
<feature type="compositionally biased region" description="Polar residues" evidence="1">
    <location>
        <begin position="368"/>
        <end position="378"/>
    </location>
</feature>
<feature type="compositionally biased region" description="Basic and acidic residues" evidence="1">
    <location>
        <begin position="284"/>
        <end position="326"/>
    </location>
</feature>
<feature type="compositionally biased region" description="Polar residues" evidence="1">
    <location>
        <begin position="388"/>
        <end position="398"/>
    </location>
</feature>
<feature type="region of interest" description="Disordered" evidence="1">
    <location>
        <begin position="1"/>
        <end position="404"/>
    </location>
</feature>
<feature type="compositionally biased region" description="Low complexity" evidence="1">
    <location>
        <begin position="600"/>
        <end position="620"/>
    </location>
</feature>
<proteinExistence type="predicted"/>
<keyword evidence="4" id="KW-1185">Reference proteome</keyword>
<dbReference type="Proteomes" id="UP000075903">
    <property type="component" value="Unassembled WGS sequence"/>
</dbReference>